<comment type="caution">
    <text evidence="1">The sequence shown here is derived from an EMBL/GenBank/DDBJ whole genome shotgun (WGS) entry which is preliminary data.</text>
</comment>
<reference evidence="1 2" key="1">
    <citation type="submission" date="2019-03" db="EMBL/GenBank/DDBJ databases">
        <title>Single cell metagenomics reveals metabolic interactions within the superorganism composed of flagellate Streblomastix strix and complex community of Bacteroidetes bacteria on its surface.</title>
        <authorList>
            <person name="Treitli S.C."/>
            <person name="Kolisko M."/>
            <person name="Husnik F."/>
            <person name="Keeling P."/>
            <person name="Hampl V."/>
        </authorList>
    </citation>
    <scope>NUCLEOTIDE SEQUENCE [LARGE SCALE GENOMIC DNA]</scope>
    <source>
        <strain evidence="1">ST1C</strain>
    </source>
</reference>
<dbReference type="AlphaFoldDB" id="A0A5J4V2S0"/>
<name>A0A5J4V2S0_9EUKA</name>
<accession>A0A5J4V2S0</accession>
<evidence type="ECO:0000313" key="1">
    <source>
        <dbReference type="EMBL" id="KAA6376743.1"/>
    </source>
</evidence>
<dbReference type="SUPFAM" id="SSF56112">
    <property type="entry name" value="Protein kinase-like (PK-like)"/>
    <property type="match status" value="1"/>
</dbReference>
<evidence type="ECO:0008006" key="3">
    <source>
        <dbReference type="Google" id="ProtNLM"/>
    </source>
</evidence>
<gene>
    <name evidence="1" type="ORF">EZS28_027729</name>
</gene>
<dbReference type="InterPro" id="IPR011009">
    <property type="entry name" value="Kinase-like_dom_sf"/>
</dbReference>
<evidence type="ECO:0000313" key="2">
    <source>
        <dbReference type="Proteomes" id="UP000324800"/>
    </source>
</evidence>
<dbReference type="Gene3D" id="1.10.510.10">
    <property type="entry name" value="Transferase(Phosphotransferase) domain 1"/>
    <property type="match status" value="1"/>
</dbReference>
<organism evidence="1 2">
    <name type="scientific">Streblomastix strix</name>
    <dbReference type="NCBI Taxonomy" id="222440"/>
    <lineage>
        <taxon>Eukaryota</taxon>
        <taxon>Metamonada</taxon>
        <taxon>Preaxostyla</taxon>
        <taxon>Oxymonadida</taxon>
        <taxon>Streblomastigidae</taxon>
        <taxon>Streblomastix</taxon>
    </lineage>
</organism>
<dbReference type="Proteomes" id="UP000324800">
    <property type="component" value="Unassembled WGS sequence"/>
</dbReference>
<feature type="non-terminal residue" evidence="1">
    <location>
        <position position="1"/>
    </location>
</feature>
<proteinExistence type="predicted"/>
<protein>
    <recommendedName>
        <fullName evidence="3">Protein kinase domain-containing protein</fullName>
    </recommendedName>
</protein>
<sequence length="49" mass="5821">IIERIKSKAPSQLPEEYSDYLKKLIMTMLEKEPTRRITADQILQKVSMR</sequence>
<dbReference type="EMBL" id="SNRW01010314">
    <property type="protein sequence ID" value="KAA6376743.1"/>
    <property type="molecule type" value="Genomic_DNA"/>
</dbReference>